<evidence type="ECO:0000313" key="5">
    <source>
        <dbReference type="Proteomes" id="UP000239415"/>
    </source>
</evidence>
<dbReference type="Pfam" id="PF00440">
    <property type="entry name" value="TetR_N"/>
    <property type="match status" value="1"/>
</dbReference>
<protein>
    <submittedName>
        <fullName evidence="4">TetR family transcriptional regulator</fullName>
    </submittedName>
</protein>
<keyword evidence="5" id="KW-1185">Reference proteome</keyword>
<comment type="caution">
    <text evidence="4">The sequence shown here is derived from an EMBL/GenBank/DDBJ whole genome shotgun (WGS) entry which is preliminary data.</text>
</comment>
<dbReference type="InterPro" id="IPR001647">
    <property type="entry name" value="HTH_TetR"/>
</dbReference>
<dbReference type="EMBL" id="PVMZ01000017">
    <property type="protein sequence ID" value="PRX16954.1"/>
    <property type="molecule type" value="Genomic_DNA"/>
</dbReference>
<dbReference type="InterPro" id="IPR009057">
    <property type="entry name" value="Homeodomain-like_sf"/>
</dbReference>
<dbReference type="OrthoDB" id="3691941at2"/>
<evidence type="ECO:0000259" key="3">
    <source>
        <dbReference type="PROSITE" id="PS50977"/>
    </source>
</evidence>
<evidence type="ECO:0000313" key="4">
    <source>
        <dbReference type="EMBL" id="PRX16954.1"/>
    </source>
</evidence>
<gene>
    <name evidence="4" type="ORF">CLV67_11710</name>
</gene>
<dbReference type="PANTHER" id="PTHR30055:SF146">
    <property type="entry name" value="HTH-TYPE TRANSCRIPTIONAL DUAL REGULATOR CECR"/>
    <property type="match status" value="1"/>
</dbReference>
<dbReference type="Gene3D" id="1.10.357.10">
    <property type="entry name" value="Tetracycline Repressor, domain 2"/>
    <property type="match status" value="1"/>
</dbReference>
<dbReference type="GO" id="GO:0000976">
    <property type="term" value="F:transcription cis-regulatory region binding"/>
    <property type="evidence" value="ECO:0007669"/>
    <property type="project" value="TreeGrafter"/>
</dbReference>
<organism evidence="4 5">
    <name type="scientific">Actinoplanes italicus</name>
    <dbReference type="NCBI Taxonomy" id="113567"/>
    <lineage>
        <taxon>Bacteria</taxon>
        <taxon>Bacillati</taxon>
        <taxon>Actinomycetota</taxon>
        <taxon>Actinomycetes</taxon>
        <taxon>Micromonosporales</taxon>
        <taxon>Micromonosporaceae</taxon>
        <taxon>Actinoplanes</taxon>
    </lineage>
</organism>
<dbReference type="SUPFAM" id="SSF46689">
    <property type="entry name" value="Homeodomain-like"/>
    <property type="match status" value="1"/>
</dbReference>
<feature type="DNA-binding region" description="H-T-H motif" evidence="2">
    <location>
        <begin position="32"/>
        <end position="51"/>
    </location>
</feature>
<dbReference type="RefSeq" id="WP_106325729.1">
    <property type="nucleotide sequence ID" value="NZ_BOMO01000175.1"/>
</dbReference>
<dbReference type="PRINTS" id="PR00455">
    <property type="entry name" value="HTHTETR"/>
</dbReference>
<dbReference type="Proteomes" id="UP000239415">
    <property type="component" value="Unassembled WGS sequence"/>
</dbReference>
<name>A0A2T0K2C0_9ACTN</name>
<reference evidence="4 5" key="1">
    <citation type="submission" date="2018-03" db="EMBL/GenBank/DDBJ databases">
        <title>Genomic Encyclopedia of Archaeal and Bacterial Type Strains, Phase II (KMG-II): from individual species to whole genera.</title>
        <authorList>
            <person name="Goeker M."/>
        </authorList>
    </citation>
    <scope>NUCLEOTIDE SEQUENCE [LARGE SCALE GENOMIC DNA]</scope>
    <source>
        <strain evidence="4 5">DSM 43146</strain>
    </source>
</reference>
<dbReference type="GO" id="GO:0003700">
    <property type="term" value="F:DNA-binding transcription factor activity"/>
    <property type="evidence" value="ECO:0007669"/>
    <property type="project" value="TreeGrafter"/>
</dbReference>
<proteinExistence type="predicted"/>
<accession>A0A2T0K2C0</accession>
<dbReference type="PROSITE" id="PS50977">
    <property type="entry name" value="HTH_TETR_2"/>
    <property type="match status" value="1"/>
</dbReference>
<keyword evidence="1 2" id="KW-0238">DNA-binding</keyword>
<evidence type="ECO:0000256" key="2">
    <source>
        <dbReference type="PROSITE-ProRule" id="PRU00335"/>
    </source>
</evidence>
<evidence type="ECO:0000256" key="1">
    <source>
        <dbReference type="ARBA" id="ARBA00023125"/>
    </source>
</evidence>
<feature type="domain" description="HTH tetR-type" evidence="3">
    <location>
        <begin position="9"/>
        <end position="69"/>
    </location>
</feature>
<dbReference type="PANTHER" id="PTHR30055">
    <property type="entry name" value="HTH-TYPE TRANSCRIPTIONAL REGULATOR RUTR"/>
    <property type="match status" value="1"/>
</dbReference>
<sequence length="183" mass="19571">MVRTRLTAQERHVQLVEAAVTAFAQGGYAGTTTDQVARIAGVSQPYVIRLFGSKQDLFLATVRHAGDRVQQIWREAAAADPTLGGLGKAYKQLLAERDLLVVLLHGFAAASDPGLGDAVRQCYGDQFALVRELTGASAEEVRDFFAHGMLITVLGAMRVLGPDAVAPQPWVTELLSTLPAADD</sequence>
<dbReference type="InterPro" id="IPR050109">
    <property type="entry name" value="HTH-type_TetR-like_transc_reg"/>
</dbReference>
<dbReference type="AlphaFoldDB" id="A0A2T0K2C0"/>